<proteinExistence type="inferred from homology"/>
<evidence type="ECO:0000256" key="1">
    <source>
        <dbReference type="ARBA" id="ARBA00022723"/>
    </source>
</evidence>
<dbReference type="Gene3D" id="6.10.140.2210">
    <property type="match status" value="1"/>
</dbReference>
<comment type="similarity">
    <text evidence="4">Belongs to the Hakai family.</text>
</comment>
<protein>
    <recommendedName>
        <fullName evidence="5">E3 ubiquitin-protein ligase Hakai</fullName>
    </recommendedName>
</protein>
<dbReference type="InterPro" id="IPR017907">
    <property type="entry name" value="Znf_RING_CS"/>
</dbReference>
<keyword evidence="9" id="KW-1185">Reference proteome</keyword>
<dbReference type="PANTHER" id="PTHR13480:SF0">
    <property type="entry name" value="E3 UBIQUITIN-PROTEIN LIGASE HAKAI"/>
    <property type="match status" value="1"/>
</dbReference>
<feature type="compositionally biased region" description="Basic residues" evidence="6">
    <location>
        <begin position="1"/>
        <end position="26"/>
    </location>
</feature>
<evidence type="ECO:0000313" key="8">
    <source>
        <dbReference type="EMBL" id="CAL8072167.1"/>
    </source>
</evidence>
<dbReference type="InterPro" id="IPR013083">
    <property type="entry name" value="Znf_RING/FYVE/PHD"/>
</dbReference>
<feature type="region of interest" description="Disordered" evidence="6">
    <location>
        <begin position="77"/>
        <end position="98"/>
    </location>
</feature>
<evidence type="ECO:0000256" key="6">
    <source>
        <dbReference type="SAM" id="MobiDB-lite"/>
    </source>
</evidence>
<dbReference type="Pfam" id="PF18408">
    <property type="entry name" value="zf_Hakai"/>
    <property type="match status" value="1"/>
</dbReference>
<accession>A0ABP1PNX9</accession>
<feature type="region of interest" description="Disordered" evidence="6">
    <location>
        <begin position="1"/>
        <end position="53"/>
    </location>
</feature>
<feature type="compositionally biased region" description="Acidic residues" evidence="6">
    <location>
        <begin position="77"/>
        <end position="86"/>
    </location>
</feature>
<reference evidence="8 9" key="1">
    <citation type="submission" date="2024-08" db="EMBL/GenBank/DDBJ databases">
        <authorList>
            <person name="Cucini C."/>
            <person name="Frati F."/>
        </authorList>
    </citation>
    <scope>NUCLEOTIDE SEQUENCE [LARGE SCALE GENOMIC DNA]</scope>
</reference>
<feature type="region of interest" description="Disordered" evidence="6">
    <location>
        <begin position="227"/>
        <end position="326"/>
    </location>
</feature>
<organism evidence="8 9">
    <name type="scientific">Orchesella dallaii</name>
    <dbReference type="NCBI Taxonomy" id="48710"/>
    <lineage>
        <taxon>Eukaryota</taxon>
        <taxon>Metazoa</taxon>
        <taxon>Ecdysozoa</taxon>
        <taxon>Arthropoda</taxon>
        <taxon>Hexapoda</taxon>
        <taxon>Collembola</taxon>
        <taxon>Entomobryomorpha</taxon>
        <taxon>Entomobryoidea</taxon>
        <taxon>Orchesellidae</taxon>
        <taxon>Orchesellinae</taxon>
        <taxon>Orchesella</taxon>
    </lineage>
</organism>
<name>A0ABP1PNX9_9HEXA</name>
<comment type="caution">
    <text evidence="8">The sequence shown here is derived from an EMBL/GenBank/DDBJ whole genome shotgun (WGS) entry which is preliminary data.</text>
</comment>
<gene>
    <name evidence="8" type="ORF">ODALV1_LOCUS2033</name>
</gene>
<evidence type="ECO:0000256" key="5">
    <source>
        <dbReference type="ARBA" id="ARBA00041081"/>
    </source>
</evidence>
<feature type="compositionally biased region" description="Polar residues" evidence="6">
    <location>
        <begin position="40"/>
        <end position="49"/>
    </location>
</feature>
<feature type="compositionally biased region" description="Low complexity" evidence="6">
    <location>
        <begin position="244"/>
        <end position="266"/>
    </location>
</feature>
<evidence type="ECO:0000259" key="7">
    <source>
        <dbReference type="Pfam" id="PF18408"/>
    </source>
</evidence>
<dbReference type="Gene3D" id="3.30.40.10">
    <property type="entry name" value="Zinc/RING finger domain, C3HC4 (zinc finger)"/>
    <property type="match status" value="1"/>
</dbReference>
<keyword evidence="2" id="KW-0863">Zinc-finger</keyword>
<dbReference type="Proteomes" id="UP001642540">
    <property type="component" value="Unassembled WGS sequence"/>
</dbReference>
<feature type="compositionally biased region" description="Acidic residues" evidence="6">
    <location>
        <begin position="30"/>
        <end position="39"/>
    </location>
</feature>
<sequence length="326" mass="36004">MARGKGRGRGRGSRGGRGRGRGRTKKMIIDSDEEQEQMETSDVGETQNDTVEEETLVLGERAAVKVNYLSFAEESSALDDTAEESATEQNPKDSSVEFNIDDDISQLVPPTFSTISKGPPQPMLELSWDHQYLPMGEKVASPNIHMCITCRLPIRLYGRLIPCKHIFCHVCAVKQGDRCSCCDDRVSRIEKAPLGSVFMCLHGGIQFGYEGCRRTYLSQRDLQAHFNHRHKPRASSERSGGGATSSSSAINDVQSPVQSSVSTPSSHRQTIPVHYSSSRSNLIAVPLQSVPTSSRTSKDSHSDSRFDRKSSSSYPRNPSGWGTFRY</sequence>
<evidence type="ECO:0000256" key="4">
    <source>
        <dbReference type="ARBA" id="ARBA00038499"/>
    </source>
</evidence>
<evidence type="ECO:0000256" key="3">
    <source>
        <dbReference type="ARBA" id="ARBA00022833"/>
    </source>
</evidence>
<dbReference type="PROSITE" id="PS00518">
    <property type="entry name" value="ZF_RING_1"/>
    <property type="match status" value="1"/>
</dbReference>
<dbReference type="EMBL" id="CAXLJM020000007">
    <property type="protein sequence ID" value="CAL8072167.1"/>
    <property type="molecule type" value="Genomic_DNA"/>
</dbReference>
<dbReference type="PANTHER" id="PTHR13480">
    <property type="entry name" value="E3 UBIQUITIN-PROTEIN LIGASE HAKAI-RELATED"/>
    <property type="match status" value="1"/>
</dbReference>
<keyword evidence="3" id="KW-0862">Zinc</keyword>
<evidence type="ECO:0000256" key="2">
    <source>
        <dbReference type="ARBA" id="ARBA00022771"/>
    </source>
</evidence>
<feature type="compositionally biased region" description="Basic and acidic residues" evidence="6">
    <location>
        <begin position="296"/>
        <end position="310"/>
    </location>
</feature>
<keyword evidence="1" id="KW-0479">Metal-binding</keyword>
<feature type="domain" description="Hakai C2H2 zinc finger" evidence="7">
    <location>
        <begin position="195"/>
        <end position="231"/>
    </location>
</feature>
<dbReference type="InterPro" id="IPR040383">
    <property type="entry name" value="HAKAI/CBLL2"/>
</dbReference>
<dbReference type="InterPro" id="IPR041042">
    <property type="entry name" value="Znf_Hakai"/>
</dbReference>
<evidence type="ECO:0000313" key="9">
    <source>
        <dbReference type="Proteomes" id="UP001642540"/>
    </source>
</evidence>